<protein>
    <recommendedName>
        <fullName evidence="1">Complex 1 LYR protein domain-containing protein</fullName>
    </recommendedName>
</protein>
<accession>A0A6S8YS25</accession>
<dbReference type="PANTHER" id="PTHR47484">
    <property type="entry name" value="COMPLEX 1 PROTEIN CONTAINING PROTEIN, EXPRESSED"/>
    <property type="match status" value="1"/>
</dbReference>
<organism evidence="2">
    <name type="scientific">Chaetoceros debilis</name>
    <dbReference type="NCBI Taxonomy" id="122233"/>
    <lineage>
        <taxon>Eukaryota</taxon>
        <taxon>Sar</taxon>
        <taxon>Stramenopiles</taxon>
        <taxon>Ochrophyta</taxon>
        <taxon>Bacillariophyta</taxon>
        <taxon>Coscinodiscophyceae</taxon>
        <taxon>Chaetocerotophycidae</taxon>
        <taxon>Chaetocerotales</taxon>
        <taxon>Chaetocerotaceae</taxon>
        <taxon>Chaetoceros</taxon>
    </lineage>
</organism>
<name>A0A6S8YS25_9STRA</name>
<dbReference type="GO" id="GO:0034551">
    <property type="term" value="P:mitochondrial respiratory chain complex III assembly"/>
    <property type="evidence" value="ECO:0007669"/>
    <property type="project" value="InterPro"/>
</dbReference>
<evidence type="ECO:0000313" key="2">
    <source>
        <dbReference type="EMBL" id="CAE0476221.1"/>
    </source>
</evidence>
<dbReference type="Pfam" id="PF05347">
    <property type="entry name" value="Complex1_LYR"/>
    <property type="match status" value="1"/>
</dbReference>
<dbReference type="CDD" id="cd20267">
    <property type="entry name" value="Complex1_LYR_LYRM7"/>
    <property type="match status" value="1"/>
</dbReference>
<feature type="domain" description="Complex 1 LYR protein" evidence="1">
    <location>
        <begin position="25"/>
        <end position="83"/>
    </location>
</feature>
<gene>
    <name evidence="2" type="ORF">CDEB00056_LOCUS21074</name>
    <name evidence="3" type="ORF">CDEB00056_LOCUS21075</name>
</gene>
<dbReference type="InterPro" id="IPR045298">
    <property type="entry name" value="Complex1_LYR_LYRM7"/>
</dbReference>
<evidence type="ECO:0000259" key="1">
    <source>
        <dbReference type="Pfam" id="PF05347"/>
    </source>
</evidence>
<dbReference type="EMBL" id="HBIO01027432">
    <property type="protein sequence ID" value="CAE0476222.1"/>
    <property type="molecule type" value="Transcribed_RNA"/>
</dbReference>
<dbReference type="PANTHER" id="PTHR47484:SF1">
    <property type="entry name" value="COMPLEX 1 PROTEIN CONTAINING PROTEIN, EXPRESSED"/>
    <property type="match status" value="1"/>
</dbReference>
<dbReference type="InterPro" id="IPR008011">
    <property type="entry name" value="Complex1_LYR_dom"/>
</dbReference>
<sequence length="111" mass="12988">MPPTIITPSSIRTAKFFQSSTSRKESLSLYREILRTTKAFHWCDERGNPWNVRLRQEARKEFEQSREEADPLIIARMLVTGRDCVQQIQAKFSEADRAAWSRIQDDSTRRG</sequence>
<proteinExistence type="predicted"/>
<evidence type="ECO:0000313" key="3">
    <source>
        <dbReference type="EMBL" id="CAE0476222.1"/>
    </source>
</evidence>
<dbReference type="EMBL" id="HBIO01027431">
    <property type="protein sequence ID" value="CAE0476221.1"/>
    <property type="molecule type" value="Transcribed_RNA"/>
</dbReference>
<reference evidence="2" key="1">
    <citation type="submission" date="2021-01" db="EMBL/GenBank/DDBJ databases">
        <authorList>
            <person name="Corre E."/>
            <person name="Pelletier E."/>
            <person name="Niang G."/>
            <person name="Scheremetjew M."/>
            <person name="Finn R."/>
            <person name="Kale V."/>
            <person name="Holt S."/>
            <person name="Cochrane G."/>
            <person name="Meng A."/>
            <person name="Brown T."/>
            <person name="Cohen L."/>
        </authorList>
    </citation>
    <scope>NUCLEOTIDE SEQUENCE</scope>
    <source>
        <strain evidence="2">MM31A-1</strain>
    </source>
</reference>
<dbReference type="GO" id="GO:0005739">
    <property type="term" value="C:mitochondrion"/>
    <property type="evidence" value="ECO:0007669"/>
    <property type="project" value="GOC"/>
</dbReference>
<dbReference type="AlphaFoldDB" id="A0A6S8YS25"/>